<dbReference type="PROSITE" id="PS00086">
    <property type="entry name" value="CYTOCHROME_P450"/>
    <property type="match status" value="1"/>
</dbReference>
<evidence type="ECO:0000313" key="11">
    <source>
        <dbReference type="Proteomes" id="UP000008311"/>
    </source>
</evidence>
<organism evidence="10 11">
    <name type="scientific">Ricinus communis</name>
    <name type="common">Castor bean</name>
    <dbReference type="NCBI Taxonomy" id="3988"/>
    <lineage>
        <taxon>Eukaryota</taxon>
        <taxon>Viridiplantae</taxon>
        <taxon>Streptophyta</taxon>
        <taxon>Embryophyta</taxon>
        <taxon>Tracheophyta</taxon>
        <taxon>Spermatophyta</taxon>
        <taxon>Magnoliopsida</taxon>
        <taxon>eudicotyledons</taxon>
        <taxon>Gunneridae</taxon>
        <taxon>Pentapetalae</taxon>
        <taxon>rosids</taxon>
        <taxon>fabids</taxon>
        <taxon>Malpighiales</taxon>
        <taxon>Euphorbiaceae</taxon>
        <taxon>Acalyphoideae</taxon>
        <taxon>Acalypheae</taxon>
        <taxon>Ricinus</taxon>
    </lineage>
</organism>
<dbReference type="PANTHER" id="PTHR24296">
    <property type="entry name" value="CYTOCHROME P450"/>
    <property type="match status" value="1"/>
</dbReference>
<dbReference type="AlphaFoldDB" id="B9T7N6"/>
<evidence type="ECO:0000256" key="4">
    <source>
        <dbReference type="ARBA" id="ARBA00022723"/>
    </source>
</evidence>
<dbReference type="PRINTS" id="PR00463">
    <property type="entry name" value="EP450I"/>
</dbReference>
<comment type="cofactor">
    <cofactor evidence="1 8">
        <name>heme</name>
        <dbReference type="ChEBI" id="CHEBI:30413"/>
    </cofactor>
</comment>
<keyword evidence="7 9" id="KW-0503">Monooxygenase</keyword>
<reference evidence="11" key="1">
    <citation type="journal article" date="2010" name="Nat. Biotechnol.">
        <title>Draft genome sequence of the oilseed species Ricinus communis.</title>
        <authorList>
            <person name="Chan A.P."/>
            <person name="Crabtree J."/>
            <person name="Zhao Q."/>
            <person name="Lorenzi H."/>
            <person name="Orvis J."/>
            <person name="Puiu D."/>
            <person name="Melake-Berhan A."/>
            <person name="Jones K.M."/>
            <person name="Redman J."/>
            <person name="Chen G."/>
            <person name="Cahoon E.B."/>
            <person name="Gedil M."/>
            <person name="Stanke M."/>
            <person name="Haas B.J."/>
            <person name="Wortman J.R."/>
            <person name="Fraser-Liggett C.M."/>
            <person name="Ravel J."/>
            <person name="Rabinowicz P.D."/>
        </authorList>
    </citation>
    <scope>NUCLEOTIDE SEQUENCE [LARGE SCALE GENOMIC DNA]</scope>
    <source>
        <strain evidence="11">cv. Hale</strain>
    </source>
</reference>
<feature type="non-terminal residue" evidence="10">
    <location>
        <position position="203"/>
    </location>
</feature>
<dbReference type="eggNOG" id="KOG0157">
    <property type="taxonomic scope" value="Eukaryota"/>
</dbReference>
<protein>
    <recommendedName>
        <fullName evidence="12">Cytochrome P450</fullName>
    </recommendedName>
</protein>
<comment type="similarity">
    <text evidence="2 9">Belongs to the cytochrome P450 family.</text>
</comment>
<dbReference type="EMBL" id="EQ974779">
    <property type="protein sequence ID" value="EEF28128.1"/>
    <property type="molecule type" value="Genomic_DNA"/>
</dbReference>
<accession>B9T7N6</accession>
<sequence>AGRENSLAWFFWLLSENPQAEAKIREELNSLLPENKVHEGPQLFDLEKLNKLLYLHGALCETLRLYPPVMFEHKEPLQPDILPSGHHVDPRMKILVSTYLMGRMKSIWGEDCLEFKPERWISKADGRLVQHPPHKFMAFNAGPRTCLGKDIALLVMKIVAAILLQNYNVEVVKEHPVAPNCASIILHIKHGLMARISRRWTSN</sequence>
<dbReference type="Pfam" id="PF00067">
    <property type="entry name" value="p450"/>
    <property type="match status" value="1"/>
</dbReference>
<dbReference type="SUPFAM" id="SSF48264">
    <property type="entry name" value="Cytochrome P450"/>
    <property type="match status" value="1"/>
</dbReference>
<dbReference type="InterPro" id="IPR036396">
    <property type="entry name" value="Cyt_P450_sf"/>
</dbReference>
<name>B9T7N6_RICCO</name>
<evidence type="ECO:0000256" key="8">
    <source>
        <dbReference type="PIRSR" id="PIRSR602401-1"/>
    </source>
</evidence>
<dbReference type="GO" id="GO:0005506">
    <property type="term" value="F:iron ion binding"/>
    <property type="evidence" value="ECO:0007669"/>
    <property type="project" value="InterPro"/>
</dbReference>
<dbReference type="GO" id="GO:0004497">
    <property type="term" value="F:monooxygenase activity"/>
    <property type="evidence" value="ECO:0007669"/>
    <property type="project" value="UniProtKB-KW"/>
</dbReference>
<dbReference type="InterPro" id="IPR001128">
    <property type="entry name" value="Cyt_P450"/>
</dbReference>
<evidence type="ECO:0000256" key="7">
    <source>
        <dbReference type="ARBA" id="ARBA00023033"/>
    </source>
</evidence>
<feature type="binding site" description="axial binding residue" evidence="8">
    <location>
        <position position="146"/>
    </location>
    <ligand>
        <name>heme</name>
        <dbReference type="ChEBI" id="CHEBI:30413"/>
    </ligand>
    <ligandPart>
        <name>Fe</name>
        <dbReference type="ChEBI" id="CHEBI:18248"/>
    </ligandPart>
</feature>
<evidence type="ECO:0000256" key="1">
    <source>
        <dbReference type="ARBA" id="ARBA00001971"/>
    </source>
</evidence>
<evidence type="ECO:0000256" key="9">
    <source>
        <dbReference type="RuleBase" id="RU000461"/>
    </source>
</evidence>
<evidence type="ECO:0000256" key="5">
    <source>
        <dbReference type="ARBA" id="ARBA00023002"/>
    </source>
</evidence>
<gene>
    <name evidence="10" type="ORF">RCOM_0094510</name>
</gene>
<dbReference type="GO" id="GO:0016705">
    <property type="term" value="F:oxidoreductase activity, acting on paired donors, with incorporation or reduction of molecular oxygen"/>
    <property type="evidence" value="ECO:0007669"/>
    <property type="project" value="InterPro"/>
</dbReference>
<keyword evidence="6 8" id="KW-0408">Iron</keyword>
<dbReference type="InParanoid" id="B9T7N6"/>
<evidence type="ECO:0000313" key="10">
    <source>
        <dbReference type="EMBL" id="EEF28128.1"/>
    </source>
</evidence>
<dbReference type="Proteomes" id="UP000008311">
    <property type="component" value="Unassembled WGS sequence"/>
</dbReference>
<proteinExistence type="inferred from homology"/>
<feature type="non-terminal residue" evidence="10">
    <location>
        <position position="1"/>
    </location>
</feature>
<dbReference type="GO" id="GO:0006629">
    <property type="term" value="P:lipid metabolic process"/>
    <property type="evidence" value="ECO:0007669"/>
    <property type="project" value="UniProtKB-ARBA"/>
</dbReference>
<dbReference type="InterPro" id="IPR017972">
    <property type="entry name" value="Cyt_P450_CS"/>
</dbReference>
<dbReference type="GO" id="GO:0020037">
    <property type="term" value="F:heme binding"/>
    <property type="evidence" value="ECO:0007669"/>
    <property type="project" value="InterPro"/>
</dbReference>
<evidence type="ECO:0000256" key="6">
    <source>
        <dbReference type="ARBA" id="ARBA00023004"/>
    </source>
</evidence>
<keyword evidence="3 8" id="KW-0349">Heme</keyword>
<keyword evidence="5 9" id="KW-0560">Oxidoreductase</keyword>
<evidence type="ECO:0008006" key="12">
    <source>
        <dbReference type="Google" id="ProtNLM"/>
    </source>
</evidence>
<dbReference type="InterPro" id="IPR002401">
    <property type="entry name" value="Cyt_P450_E_grp-I"/>
</dbReference>
<keyword evidence="11" id="KW-1185">Reference proteome</keyword>
<evidence type="ECO:0000256" key="3">
    <source>
        <dbReference type="ARBA" id="ARBA00022617"/>
    </source>
</evidence>
<dbReference type="PRINTS" id="PR00385">
    <property type="entry name" value="P450"/>
</dbReference>
<dbReference type="STRING" id="3988.B9T7N6"/>
<dbReference type="Gene3D" id="1.10.630.10">
    <property type="entry name" value="Cytochrome P450"/>
    <property type="match status" value="1"/>
</dbReference>
<evidence type="ECO:0000256" key="2">
    <source>
        <dbReference type="ARBA" id="ARBA00010617"/>
    </source>
</evidence>
<keyword evidence="4 8" id="KW-0479">Metal-binding</keyword>